<keyword evidence="2" id="KW-0378">Hydrolase</keyword>
<evidence type="ECO:0000313" key="3">
    <source>
        <dbReference type="EMBL" id="AGA30417.1"/>
    </source>
</evidence>
<dbReference type="EC" id="3.1.1.96" evidence="2"/>
<dbReference type="GO" id="GO:0051500">
    <property type="term" value="F:D-tyrosyl-tRNA(Tyr) deacylase activity"/>
    <property type="evidence" value="ECO:0007669"/>
    <property type="project" value="TreeGrafter"/>
</dbReference>
<dbReference type="GO" id="GO:0043908">
    <property type="term" value="F:Ser(Gly)-tRNA(Ala) hydrolase activity"/>
    <property type="evidence" value="ECO:0007669"/>
    <property type="project" value="UniProtKB-UniRule"/>
</dbReference>
<evidence type="ECO:0000256" key="2">
    <source>
        <dbReference type="HAMAP-Rule" id="MF_00518"/>
    </source>
</evidence>
<dbReference type="GO" id="GO:0019478">
    <property type="term" value="P:D-amino acid catabolic process"/>
    <property type="evidence" value="ECO:0007669"/>
    <property type="project" value="UniProtKB-UniRule"/>
</dbReference>
<evidence type="ECO:0000256" key="1">
    <source>
        <dbReference type="ARBA" id="ARBA00009673"/>
    </source>
</evidence>
<dbReference type="GO" id="GO:0000049">
    <property type="term" value="F:tRNA binding"/>
    <property type="evidence" value="ECO:0007669"/>
    <property type="project" value="UniProtKB-UniRule"/>
</dbReference>
<protein>
    <recommendedName>
        <fullName evidence="2">D-aminoacyl-tRNA deacylase</fullName>
        <shortName evidence="2">DTD</shortName>
        <ecNumber evidence="2">3.1.1.96</ecNumber>
    </recommendedName>
    <alternativeName>
        <fullName evidence="2">Gly-tRNA(Ala) deacylase</fullName>
        <ecNumber evidence="2">3.1.1.-</ecNumber>
    </alternativeName>
</protein>
<accession>L0DME6</accession>
<keyword evidence="2" id="KW-0820">tRNA-binding</keyword>
<comment type="domain">
    <text evidence="2">A Gly-cisPro motif from one monomer fits into the active site of the other monomer to allow specific chiral rejection of L-amino acids.</text>
</comment>
<reference evidence="3 4" key="1">
    <citation type="submission" date="2012-02" db="EMBL/GenBank/DDBJ databases">
        <title>Complete sequence of chromosome of Singulisphaera acidiphila DSM 18658.</title>
        <authorList>
            <consortium name="US DOE Joint Genome Institute (JGI-PGF)"/>
            <person name="Lucas S."/>
            <person name="Copeland A."/>
            <person name="Lapidus A."/>
            <person name="Glavina del Rio T."/>
            <person name="Dalin E."/>
            <person name="Tice H."/>
            <person name="Bruce D."/>
            <person name="Goodwin L."/>
            <person name="Pitluck S."/>
            <person name="Peters L."/>
            <person name="Ovchinnikova G."/>
            <person name="Chertkov O."/>
            <person name="Kyrpides N."/>
            <person name="Mavromatis K."/>
            <person name="Ivanova N."/>
            <person name="Brettin T."/>
            <person name="Detter J.C."/>
            <person name="Han C."/>
            <person name="Larimer F."/>
            <person name="Land M."/>
            <person name="Hauser L."/>
            <person name="Markowitz V."/>
            <person name="Cheng J.-F."/>
            <person name="Hugenholtz P."/>
            <person name="Woyke T."/>
            <person name="Wu D."/>
            <person name="Tindall B."/>
            <person name="Pomrenke H."/>
            <person name="Brambilla E."/>
            <person name="Klenk H.-P."/>
            <person name="Eisen J.A."/>
        </authorList>
    </citation>
    <scope>NUCLEOTIDE SEQUENCE [LARGE SCALE GENOMIC DNA]</scope>
    <source>
        <strain evidence="4">ATCC BAA-1392 / DSM 18658 / VKM B-2454 / MOB10</strain>
    </source>
</reference>
<comment type="catalytic activity">
    <reaction evidence="2">
        <text>glycyl-tRNA(Ala) + H2O = tRNA(Ala) + glycine + H(+)</text>
        <dbReference type="Rhea" id="RHEA:53744"/>
        <dbReference type="Rhea" id="RHEA-COMP:9657"/>
        <dbReference type="Rhea" id="RHEA-COMP:13640"/>
        <dbReference type="ChEBI" id="CHEBI:15377"/>
        <dbReference type="ChEBI" id="CHEBI:15378"/>
        <dbReference type="ChEBI" id="CHEBI:57305"/>
        <dbReference type="ChEBI" id="CHEBI:78442"/>
        <dbReference type="ChEBI" id="CHEBI:78522"/>
    </reaction>
</comment>
<organism evidence="3 4">
    <name type="scientific">Singulisphaera acidiphila (strain ATCC BAA-1392 / DSM 18658 / VKM B-2454 / MOB10)</name>
    <dbReference type="NCBI Taxonomy" id="886293"/>
    <lineage>
        <taxon>Bacteria</taxon>
        <taxon>Pseudomonadati</taxon>
        <taxon>Planctomycetota</taxon>
        <taxon>Planctomycetia</taxon>
        <taxon>Isosphaerales</taxon>
        <taxon>Isosphaeraceae</taxon>
        <taxon>Singulisphaera</taxon>
    </lineage>
</organism>
<sequence>MRAVLQRVSRASVDVEGKRVGEIGPGWLVLLGVAQGDSDGDADRLADKIVNLRAFEDAQGKMNLSVSDIGGSVLVVSQFTLLGDCRGGRRPSFTEAAEPVEADRLYRYFVDRVAATGLNVATGVFRAMMKVELVNDGPVTLLLDSRKAF</sequence>
<dbReference type="HOGENOM" id="CLU_076901_1_0_0"/>
<keyword evidence="2" id="KW-0694">RNA-binding</keyword>
<dbReference type="STRING" id="886293.Sinac_6335"/>
<keyword evidence="2" id="KW-0963">Cytoplasm</keyword>
<dbReference type="HAMAP" id="MF_00518">
    <property type="entry name" value="Deacylase_Dtd"/>
    <property type="match status" value="1"/>
</dbReference>
<dbReference type="InterPro" id="IPR023509">
    <property type="entry name" value="DTD-like_sf"/>
</dbReference>
<dbReference type="GO" id="GO:0005737">
    <property type="term" value="C:cytoplasm"/>
    <property type="evidence" value="ECO:0007669"/>
    <property type="project" value="UniProtKB-SubCell"/>
</dbReference>
<gene>
    <name evidence="2" type="primary">dtd</name>
    <name evidence="3" type="ordered locus">Sinac_6335</name>
</gene>
<dbReference type="GO" id="GO:0106026">
    <property type="term" value="F:Gly-tRNA(Ala) deacylase activity"/>
    <property type="evidence" value="ECO:0007669"/>
    <property type="project" value="UniProtKB-UniRule"/>
</dbReference>
<name>L0DME6_SINAD</name>
<feature type="short sequence motif" description="Gly-cisPro motif, important for rejection of L-amino acids" evidence="2">
    <location>
        <begin position="137"/>
        <end position="138"/>
    </location>
</feature>
<dbReference type="RefSeq" id="WP_015249500.1">
    <property type="nucleotide sequence ID" value="NC_019892.1"/>
</dbReference>
<keyword evidence="4" id="KW-1185">Reference proteome</keyword>
<dbReference type="PANTHER" id="PTHR10472">
    <property type="entry name" value="D-TYROSYL-TRNA TYR DEACYLASE"/>
    <property type="match status" value="1"/>
</dbReference>
<dbReference type="KEGG" id="saci:Sinac_6335"/>
<dbReference type="AlphaFoldDB" id="L0DME6"/>
<dbReference type="CDD" id="cd00563">
    <property type="entry name" value="Dtyr_deacylase"/>
    <property type="match status" value="1"/>
</dbReference>
<comment type="subunit">
    <text evidence="2">Homodimer.</text>
</comment>
<dbReference type="Pfam" id="PF02580">
    <property type="entry name" value="Tyr_Deacylase"/>
    <property type="match status" value="1"/>
</dbReference>
<dbReference type="NCBIfam" id="TIGR00256">
    <property type="entry name" value="D-aminoacyl-tRNA deacylase"/>
    <property type="match status" value="1"/>
</dbReference>
<comment type="subcellular location">
    <subcellularLocation>
        <location evidence="2">Cytoplasm</location>
    </subcellularLocation>
</comment>
<dbReference type="PANTHER" id="PTHR10472:SF5">
    <property type="entry name" value="D-AMINOACYL-TRNA DEACYLASE 1"/>
    <property type="match status" value="1"/>
</dbReference>
<dbReference type="OrthoDB" id="9801395at2"/>
<dbReference type="EMBL" id="CP003364">
    <property type="protein sequence ID" value="AGA30417.1"/>
    <property type="molecule type" value="Genomic_DNA"/>
</dbReference>
<dbReference type="Gene3D" id="3.50.80.10">
    <property type="entry name" value="D-tyrosyl-tRNA(Tyr) deacylase"/>
    <property type="match status" value="1"/>
</dbReference>
<proteinExistence type="inferred from homology"/>
<evidence type="ECO:0000313" key="4">
    <source>
        <dbReference type="Proteomes" id="UP000010798"/>
    </source>
</evidence>
<dbReference type="EC" id="3.1.1.-" evidence="2"/>
<dbReference type="InterPro" id="IPR003732">
    <property type="entry name" value="Daa-tRNA_deacyls_DTD"/>
</dbReference>
<dbReference type="SUPFAM" id="SSF69500">
    <property type="entry name" value="DTD-like"/>
    <property type="match status" value="1"/>
</dbReference>
<dbReference type="Proteomes" id="UP000010798">
    <property type="component" value="Chromosome"/>
</dbReference>
<comment type="function">
    <text evidence="2">An aminoacyl-tRNA editing enzyme that deacylates mischarged D-aminoacyl-tRNAs. Also deacylates mischarged glycyl-tRNA(Ala), protecting cells against glycine mischarging by AlaRS. Acts via tRNA-based rather than protein-based catalysis; rejects L-amino acids rather than detecting D-amino acids in the active site. By recycling D-aminoacyl-tRNA to D-amino acids and free tRNA molecules, this enzyme counteracts the toxicity associated with the formation of D-aminoacyl-tRNA entities in vivo and helps enforce protein L-homochirality.</text>
</comment>
<dbReference type="FunFam" id="3.50.80.10:FF:000001">
    <property type="entry name" value="D-aminoacyl-tRNA deacylase"/>
    <property type="match status" value="1"/>
</dbReference>
<dbReference type="eggNOG" id="COG1490">
    <property type="taxonomic scope" value="Bacteria"/>
</dbReference>
<comment type="catalytic activity">
    <reaction evidence="2">
        <text>a D-aminoacyl-tRNA + H2O = a tRNA + a D-alpha-amino acid + H(+)</text>
        <dbReference type="Rhea" id="RHEA:13953"/>
        <dbReference type="Rhea" id="RHEA-COMP:10123"/>
        <dbReference type="Rhea" id="RHEA-COMP:10124"/>
        <dbReference type="ChEBI" id="CHEBI:15377"/>
        <dbReference type="ChEBI" id="CHEBI:15378"/>
        <dbReference type="ChEBI" id="CHEBI:59871"/>
        <dbReference type="ChEBI" id="CHEBI:78442"/>
        <dbReference type="ChEBI" id="CHEBI:79333"/>
        <dbReference type="EC" id="3.1.1.96"/>
    </reaction>
</comment>
<comment type="similarity">
    <text evidence="1 2">Belongs to the DTD family.</text>
</comment>